<dbReference type="Gene3D" id="1.20.890.10">
    <property type="entry name" value="cAMP-dependent protein kinase regulatory subunit, dimerization-anchoring domain"/>
    <property type="match status" value="1"/>
</dbReference>
<accession>A0ABP1RLL0</accession>
<evidence type="ECO:0000256" key="1">
    <source>
        <dbReference type="ARBA" id="ARBA00005753"/>
    </source>
</evidence>
<dbReference type="SUPFAM" id="SSF51206">
    <property type="entry name" value="cAMP-binding domain-like"/>
    <property type="match status" value="2"/>
</dbReference>
<dbReference type="EMBL" id="CAXLJM020000081">
    <property type="protein sequence ID" value="CAL8130234.1"/>
    <property type="molecule type" value="Genomic_DNA"/>
</dbReference>
<keyword evidence="4" id="KW-0677">Repeat</keyword>
<name>A0ABP1RLL0_9HEXA</name>
<evidence type="ECO:0000256" key="2">
    <source>
        <dbReference type="ARBA" id="ARBA00022553"/>
    </source>
</evidence>
<dbReference type="PIRSF" id="PIRSF000548">
    <property type="entry name" value="PK_regulatory"/>
    <property type="match status" value="1"/>
</dbReference>
<dbReference type="SMART" id="SM00100">
    <property type="entry name" value="cNMP"/>
    <property type="match status" value="2"/>
</dbReference>
<dbReference type="PANTHER" id="PTHR11635">
    <property type="entry name" value="CAMP-DEPENDENT PROTEIN KINASE REGULATORY CHAIN"/>
    <property type="match status" value="1"/>
</dbReference>
<feature type="region of interest" description="Disordered" evidence="7">
    <location>
        <begin position="46"/>
        <end position="89"/>
    </location>
</feature>
<dbReference type="SUPFAM" id="SSF47391">
    <property type="entry name" value="Dimerization-anchoring domain of cAMP-dependent PK regulatory subunit"/>
    <property type="match status" value="1"/>
</dbReference>
<dbReference type="InterPro" id="IPR014710">
    <property type="entry name" value="RmlC-like_jellyroll"/>
</dbReference>
<dbReference type="InterPro" id="IPR050503">
    <property type="entry name" value="cAMP-dep_PK_reg_su-like"/>
</dbReference>
<keyword evidence="6" id="KW-0114">cAMP</keyword>
<proteinExistence type="inferred from homology"/>
<feature type="domain" description="Cyclic nucleotide-binding" evidence="8">
    <location>
        <begin position="253"/>
        <end position="373"/>
    </location>
</feature>
<feature type="domain" description="Cyclic nucleotide-binding" evidence="8">
    <location>
        <begin position="129"/>
        <end position="250"/>
    </location>
</feature>
<keyword evidence="5" id="KW-0547">Nucleotide-binding</keyword>
<dbReference type="InterPro" id="IPR000595">
    <property type="entry name" value="cNMP-bd_dom"/>
</dbReference>
<dbReference type="InterPro" id="IPR018488">
    <property type="entry name" value="cNMP-bd_CS"/>
</dbReference>
<organism evidence="9 10">
    <name type="scientific">Orchesella dallaii</name>
    <dbReference type="NCBI Taxonomy" id="48710"/>
    <lineage>
        <taxon>Eukaryota</taxon>
        <taxon>Metazoa</taxon>
        <taxon>Ecdysozoa</taxon>
        <taxon>Arthropoda</taxon>
        <taxon>Hexapoda</taxon>
        <taxon>Collembola</taxon>
        <taxon>Entomobryomorpha</taxon>
        <taxon>Entomobryoidea</taxon>
        <taxon>Orchesellidae</taxon>
        <taxon>Orchesellinae</taxon>
        <taxon>Orchesella</taxon>
    </lineage>
</organism>
<dbReference type="PANTHER" id="PTHR11635:SF152">
    <property type="entry name" value="CAMP-DEPENDENT PROTEIN KINASE TYPE I REGULATORY SUBUNIT-RELATED"/>
    <property type="match status" value="1"/>
</dbReference>
<evidence type="ECO:0000256" key="4">
    <source>
        <dbReference type="ARBA" id="ARBA00022737"/>
    </source>
</evidence>
<evidence type="ECO:0000313" key="9">
    <source>
        <dbReference type="EMBL" id="CAL8130234.1"/>
    </source>
</evidence>
<evidence type="ECO:0000256" key="7">
    <source>
        <dbReference type="SAM" id="MobiDB-lite"/>
    </source>
</evidence>
<gene>
    <name evidence="9" type="ORF">ODALV1_LOCUS23631</name>
</gene>
<evidence type="ECO:0000256" key="3">
    <source>
        <dbReference type="ARBA" id="ARBA00022566"/>
    </source>
</evidence>
<feature type="region of interest" description="Disordered" evidence="7">
    <location>
        <begin position="96"/>
        <end position="115"/>
    </location>
</feature>
<evidence type="ECO:0000256" key="6">
    <source>
        <dbReference type="ARBA" id="ARBA00023149"/>
    </source>
</evidence>
<dbReference type="PRINTS" id="PR00103">
    <property type="entry name" value="CAMPKINASE"/>
</dbReference>
<dbReference type="Gene3D" id="2.60.120.10">
    <property type="entry name" value="Jelly Rolls"/>
    <property type="match status" value="2"/>
</dbReference>
<keyword evidence="2" id="KW-0597">Phosphoprotein</keyword>
<dbReference type="Proteomes" id="UP001642540">
    <property type="component" value="Unassembled WGS sequence"/>
</dbReference>
<dbReference type="CDD" id="cd00038">
    <property type="entry name" value="CAP_ED"/>
    <property type="match status" value="2"/>
</dbReference>
<dbReference type="CDD" id="cd12099">
    <property type="entry name" value="DD_RII_PKA"/>
    <property type="match status" value="1"/>
</dbReference>
<dbReference type="PROSITE" id="PS00889">
    <property type="entry name" value="CNMP_BINDING_2"/>
    <property type="match status" value="2"/>
</dbReference>
<evidence type="ECO:0000313" key="10">
    <source>
        <dbReference type="Proteomes" id="UP001642540"/>
    </source>
</evidence>
<evidence type="ECO:0000259" key="8">
    <source>
        <dbReference type="PROSITE" id="PS50042"/>
    </source>
</evidence>
<dbReference type="InterPro" id="IPR012198">
    <property type="entry name" value="cAMP_dep_PK_reg_su"/>
</dbReference>
<evidence type="ECO:0000256" key="5">
    <source>
        <dbReference type="ARBA" id="ARBA00022741"/>
    </source>
</evidence>
<sequence length="391" mass="43937">MSANPRYRVPDELRETLLDFTIAYLLERPANLVDFGIQFFQRLKGERDQGGASSGGRNSGTLNGRSNEIDDDDGEPDPTPPVRNVGRRKSVFAEAYNPEEDEDDKPSVVHPKSDCQRSRLAEAVKHILLFRSLDAEQMQEVIDAMFERKVTAGEYVIKQGDDGDNFYVIESGKYKVFVKFDGELEPKHVGGYDGTGSFGELALMYNMPRAATVQSDSNGSLWAMDRQTFRRIVLKNAYKKRQMYETLIESVPMLKTLENYERMNLADALVPRVYTNGETIIKQGDAADGMYFVEDGDTRVVKIDGNGEEKEINRASKGGYFGELALLTKKPRAATVIAAGNVKLAFLDVDAFERLLGPCMEIMKRNAEDYEQQLIRIFGSKSNITDIRQTS</sequence>
<reference evidence="9 10" key="1">
    <citation type="submission" date="2024-08" db="EMBL/GenBank/DDBJ databases">
        <authorList>
            <person name="Cucini C."/>
            <person name="Frati F."/>
        </authorList>
    </citation>
    <scope>NUCLEOTIDE SEQUENCE [LARGE SCALE GENOMIC DNA]</scope>
</reference>
<dbReference type="Pfam" id="PF00027">
    <property type="entry name" value="cNMP_binding"/>
    <property type="match status" value="2"/>
</dbReference>
<dbReference type="InterPro" id="IPR018490">
    <property type="entry name" value="cNMP-bd_dom_sf"/>
</dbReference>
<dbReference type="PROSITE" id="PS00888">
    <property type="entry name" value="CNMP_BINDING_1"/>
    <property type="match status" value="2"/>
</dbReference>
<comment type="similarity">
    <text evidence="1">Belongs to the cAMP-dependent kinase regulatory chain family.</text>
</comment>
<protein>
    <recommendedName>
        <fullName evidence="8">Cyclic nucleotide-binding domain-containing protein</fullName>
    </recommendedName>
</protein>
<dbReference type="PROSITE" id="PS50042">
    <property type="entry name" value="CNMP_BINDING_3"/>
    <property type="match status" value="2"/>
</dbReference>
<keyword evidence="10" id="KW-1185">Reference proteome</keyword>
<keyword evidence="3" id="KW-0116">cAMP-binding</keyword>
<feature type="compositionally biased region" description="Basic and acidic residues" evidence="7">
    <location>
        <begin position="105"/>
        <end position="115"/>
    </location>
</feature>
<comment type="caution">
    <text evidence="9">The sequence shown here is derived from an EMBL/GenBank/DDBJ whole genome shotgun (WGS) entry which is preliminary data.</text>
</comment>